<dbReference type="Gene3D" id="2.70.98.10">
    <property type="match status" value="1"/>
</dbReference>
<dbReference type="Pfam" id="PF02837">
    <property type="entry name" value="Glyco_hydro_2_N"/>
    <property type="match status" value="1"/>
</dbReference>
<comment type="caution">
    <text evidence="12">The sequence shown here is derived from an EMBL/GenBank/DDBJ whole genome shotgun (WGS) entry which is preliminary data.</text>
</comment>
<dbReference type="EMBL" id="JAUDCF010000013">
    <property type="protein sequence ID" value="MDM8145725.1"/>
    <property type="molecule type" value="Genomic_DNA"/>
</dbReference>
<dbReference type="InterPro" id="IPR006101">
    <property type="entry name" value="Glyco_hydro_2"/>
</dbReference>
<comment type="subunit">
    <text evidence="4">Monomer.</text>
</comment>
<dbReference type="SUPFAM" id="SSF49303">
    <property type="entry name" value="beta-Galactosidase/glucuronidase domain"/>
    <property type="match status" value="2"/>
</dbReference>
<dbReference type="SUPFAM" id="SSF49785">
    <property type="entry name" value="Galactose-binding domain-like"/>
    <property type="match status" value="1"/>
</dbReference>
<dbReference type="InterPro" id="IPR032312">
    <property type="entry name" value="LacZ_4"/>
</dbReference>
<dbReference type="InterPro" id="IPR006102">
    <property type="entry name" value="Ig-like_GH2"/>
</dbReference>
<dbReference type="InterPro" id="IPR050347">
    <property type="entry name" value="Bact_Beta-galactosidase"/>
</dbReference>
<sequence>MKKNLTKWMCALIGYLCCSMVAWGAQTFEKGRLYVLYPKLKPEMVLGYQGGKESVAKAMEWKETDKQLYWTVTELSGSFRIMNPFDNLAIHTTGNGEVRMAENNGSDESQLWKLESVKKDIFLLVPANKPKMAVICEADGSLVLKDKEAVKDTKAAWFEVKESAIAGFDQDLTYQIISADGKWVLGNGDSGENNARIRPEKSDAQNRGQYWTIKMLDLQRRVIGNAFYDQNFDDGGGNPSIDYLLQWPAVPGVWNNAQFQFLPVKGQKDVFQICSANPEKKGYVYALQEGKLQRMESAKAGESSWFRFMQVEKPKLKSPFWEDETMFEQNKEKAHATYLPYPTEEAMLADKNFYRTPWVQPNSSYYQLLNGTWKFNFVDEPSKRPLDFYKEDYDVSGWDEIPVPSNWEMQGYDRPIYANVEYPHANTPPFIKARPGFNDGGKNYGINPVGSYVRTFQIPANWHEGRTFIHFGGIYSAALVYLNGQYVGYSQGSNNVAEFDLTKYLKKGENKLAVQVFRWSDGSYLECQDMFRMSGIFRDVYLYNTPKVAVRDHYITAQVAGFDGIPAGGTKVNVRLEIDNRDRVPFNKSIEVALYDPNDKLVTKKELRLDLVGGTLTDADTLLVRDVILDVSGKVDLWSAEHPNLYTVRIVQYAENTSKKAEMAFSTKYGFRHIEIKDSKIFVNGERVFFKGVNRHDTHPLYGRAVTTESMLRDVLLMKRNNINTIRTSHYPNAAKMYAMFDYYGLYCMDEADLENHANQSISNRPSWIPAFVDRIDRMVLRDRNHPSVIFWSLGNEAGNGRNFEACYAAAHKLDPRPIHYEGTRNGLPYGGNTYSDMYSKMYPGMDWMAQYTSNMDKPMFICEYAHSMGNAIGNLKEYWESIENSNATSGGCIWDWVDQAIYEPKEIKNGTWKGRLHTGYDFPGPHQGNFCSNGVIPATRNESAKLKEVKAAHQWIGFRLQKLDERKNIAFISIRNKYDFTSLKEFDLYAEVLKNGVKVSTKKLSLSDIAPKDSFIMAVKLNEVKLANARKQGDEILLNTIVKRRNATVWSPKNHEEAMAQFVIAERGGLKEVKALGSQLDVAEGAEEVVIKNENIKATFDARTGRMTTLLMKGKNVIADGQGFVYDNHRWIENDRFGQTDAKLDEKGTCTVSNEGDCVVVKTFRGSSLCPTTITYKFYPQGVVDMDVQFDPQTEDLRRAGLVCMMDSTLKRVDYYAYGPWENYNDRKDGCLVGRYTTEVDSMTVEYVKPQSMGNREGLRELVLADAQGKGVKIETEGNVSFSTLRYTDADFMNTNHMWELKKRPYIVMHLDAVMRGVGNASCGQNVDTLVKYRVPKKPLSYKLRLSAVGN</sequence>
<evidence type="ECO:0000313" key="13">
    <source>
        <dbReference type="Proteomes" id="UP001228403"/>
    </source>
</evidence>
<accession>A0ABT7U5C5</accession>
<dbReference type="Pfam" id="PF00703">
    <property type="entry name" value="Glyco_hydro_2"/>
    <property type="match status" value="1"/>
</dbReference>
<dbReference type="Gene3D" id="2.60.120.260">
    <property type="entry name" value="Galactose-binding domain-like"/>
    <property type="match status" value="1"/>
</dbReference>
<dbReference type="PANTHER" id="PTHR46323">
    <property type="entry name" value="BETA-GALACTOSIDASE"/>
    <property type="match status" value="1"/>
</dbReference>
<dbReference type="Pfam" id="PF02929">
    <property type="entry name" value="Bgal_small_N"/>
    <property type="match status" value="1"/>
</dbReference>
<dbReference type="Gene3D" id="3.20.20.80">
    <property type="entry name" value="Glycosidases"/>
    <property type="match status" value="1"/>
</dbReference>
<dbReference type="EC" id="3.2.1.23" evidence="5"/>
<keyword evidence="10" id="KW-0732">Signal</keyword>
<keyword evidence="8" id="KW-0326">Glycosidase</keyword>
<evidence type="ECO:0000256" key="2">
    <source>
        <dbReference type="ARBA" id="ARBA00001913"/>
    </source>
</evidence>
<comment type="similarity">
    <text evidence="3">Belongs to the glycosyl hydrolase 2 family.</text>
</comment>
<dbReference type="PRINTS" id="PR00132">
    <property type="entry name" value="GLHYDRLASE2"/>
</dbReference>
<dbReference type="InterPro" id="IPR013783">
    <property type="entry name" value="Ig-like_fold"/>
</dbReference>
<dbReference type="InterPro" id="IPR006104">
    <property type="entry name" value="Glyco_hydro_2_N"/>
</dbReference>
<dbReference type="SUPFAM" id="SSF50370">
    <property type="entry name" value="Ricin B-like lectins"/>
    <property type="match status" value="1"/>
</dbReference>
<proteinExistence type="inferred from homology"/>
<dbReference type="InterPro" id="IPR014718">
    <property type="entry name" value="GH-type_carb-bd"/>
</dbReference>
<dbReference type="SMART" id="SM01038">
    <property type="entry name" value="Bgal_small_N"/>
    <property type="match status" value="1"/>
</dbReference>
<organism evidence="12 13">
    <name type="scientific">Bacteroides eggerthii</name>
    <dbReference type="NCBI Taxonomy" id="28111"/>
    <lineage>
        <taxon>Bacteria</taxon>
        <taxon>Pseudomonadati</taxon>
        <taxon>Bacteroidota</taxon>
        <taxon>Bacteroidia</taxon>
        <taxon>Bacteroidales</taxon>
        <taxon>Bacteroidaceae</taxon>
        <taxon>Bacteroides</taxon>
    </lineage>
</organism>
<comment type="cofactor">
    <cofactor evidence="2">
        <name>Ca(2+)</name>
        <dbReference type="ChEBI" id="CHEBI:29108"/>
    </cofactor>
</comment>
<evidence type="ECO:0000256" key="1">
    <source>
        <dbReference type="ARBA" id="ARBA00001412"/>
    </source>
</evidence>
<evidence type="ECO:0000256" key="8">
    <source>
        <dbReference type="ARBA" id="ARBA00023295"/>
    </source>
</evidence>
<evidence type="ECO:0000256" key="9">
    <source>
        <dbReference type="ARBA" id="ARBA00032230"/>
    </source>
</evidence>
<dbReference type="InterPro" id="IPR011013">
    <property type="entry name" value="Gal_mutarotase_sf_dom"/>
</dbReference>
<evidence type="ECO:0000256" key="5">
    <source>
        <dbReference type="ARBA" id="ARBA00012756"/>
    </source>
</evidence>
<evidence type="ECO:0000256" key="6">
    <source>
        <dbReference type="ARBA" id="ARBA00022801"/>
    </source>
</evidence>
<dbReference type="GO" id="GO:0016787">
    <property type="term" value="F:hydrolase activity"/>
    <property type="evidence" value="ECO:0007669"/>
    <property type="project" value="UniProtKB-KW"/>
</dbReference>
<dbReference type="InterPro" id="IPR008979">
    <property type="entry name" value="Galactose-bd-like_sf"/>
</dbReference>
<dbReference type="InterPro" id="IPR023232">
    <property type="entry name" value="Glyco_hydro_2_AS"/>
</dbReference>
<dbReference type="InterPro" id="IPR017853">
    <property type="entry name" value="GH"/>
</dbReference>
<keyword evidence="13" id="KW-1185">Reference proteome</keyword>
<keyword evidence="6 12" id="KW-0378">Hydrolase</keyword>
<dbReference type="PANTHER" id="PTHR46323:SF2">
    <property type="entry name" value="BETA-GALACTOSIDASE"/>
    <property type="match status" value="1"/>
</dbReference>
<evidence type="ECO:0000259" key="11">
    <source>
        <dbReference type="SMART" id="SM01038"/>
    </source>
</evidence>
<dbReference type="Pfam" id="PF16353">
    <property type="entry name" value="LacZ_4"/>
    <property type="match status" value="1"/>
</dbReference>
<keyword evidence="7" id="KW-0106">Calcium</keyword>
<feature type="domain" description="Beta galactosidase small chain/" evidence="11">
    <location>
        <begin position="1091"/>
        <end position="1348"/>
    </location>
</feature>
<dbReference type="Proteomes" id="UP001228403">
    <property type="component" value="Unassembled WGS sequence"/>
</dbReference>
<dbReference type="PROSITE" id="PS00608">
    <property type="entry name" value="GLYCOSYL_HYDROL_F2_2"/>
    <property type="match status" value="1"/>
</dbReference>
<evidence type="ECO:0000256" key="4">
    <source>
        <dbReference type="ARBA" id="ARBA00011245"/>
    </source>
</evidence>
<evidence type="ECO:0000256" key="3">
    <source>
        <dbReference type="ARBA" id="ARBA00007401"/>
    </source>
</evidence>
<evidence type="ECO:0000313" key="12">
    <source>
        <dbReference type="EMBL" id="MDM8145725.1"/>
    </source>
</evidence>
<dbReference type="InterPro" id="IPR006103">
    <property type="entry name" value="Glyco_hydro_2_cat"/>
</dbReference>
<gene>
    <name evidence="12" type="ORF">QUW02_07285</name>
</gene>
<comment type="catalytic activity">
    <reaction evidence="1">
        <text>Hydrolysis of terminal non-reducing beta-D-galactose residues in beta-D-galactosides.</text>
        <dbReference type="EC" id="3.2.1.23"/>
    </reaction>
</comment>
<feature type="signal peptide" evidence="10">
    <location>
        <begin position="1"/>
        <end position="24"/>
    </location>
</feature>
<name>A0ABT7U5C5_9BACE</name>
<dbReference type="SUPFAM" id="SSF51445">
    <property type="entry name" value="(Trans)glycosidases"/>
    <property type="match status" value="1"/>
</dbReference>
<feature type="chain" id="PRO_5046234012" description="beta-galactosidase" evidence="10">
    <location>
        <begin position="25"/>
        <end position="1352"/>
    </location>
</feature>
<dbReference type="Pfam" id="PF02836">
    <property type="entry name" value="Glyco_hydro_2_C"/>
    <property type="match status" value="1"/>
</dbReference>
<reference evidence="13" key="1">
    <citation type="submission" date="2023-07" db="EMBL/GenBank/DDBJ databases">
        <title>Identification and characterization of horizontal gene transfer across gut microbiota members of farm animals based on homology search.</title>
        <authorList>
            <person name="Schwarzerova J."/>
            <person name="Nykrynova M."/>
            <person name="Jureckova K."/>
            <person name="Cejkova D."/>
            <person name="Rychlik I."/>
        </authorList>
    </citation>
    <scope>NUCLEOTIDE SEQUENCE [LARGE SCALE GENOMIC DNA]</scope>
    <source>
        <strain evidence="13">ET4</strain>
    </source>
</reference>
<dbReference type="Gene3D" id="2.60.40.10">
    <property type="entry name" value="Immunoglobulins"/>
    <property type="match status" value="2"/>
</dbReference>
<protein>
    <recommendedName>
        <fullName evidence="5">beta-galactosidase</fullName>
        <ecNumber evidence="5">3.2.1.23</ecNumber>
    </recommendedName>
    <alternativeName>
        <fullName evidence="9">Lactase</fullName>
    </alternativeName>
</protein>
<dbReference type="InterPro" id="IPR035992">
    <property type="entry name" value="Ricin_B-like_lectins"/>
</dbReference>
<evidence type="ECO:0000256" key="7">
    <source>
        <dbReference type="ARBA" id="ARBA00022837"/>
    </source>
</evidence>
<dbReference type="InterPro" id="IPR004199">
    <property type="entry name" value="B-gal_small/dom_5"/>
</dbReference>
<evidence type="ECO:0000256" key="10">
    <source>
        <dbReference type="SAM" id="SignalP"/>
    </source>
</evidence>
<dbReference type="InterPro" id="IPR036156">
    <property type="entry name" value="Beta-gal/glucu_dom_sf"/>
</dbReference>
<dbReference type="SUPFAM" id="SSF74650">
    <property type="entry name" value="Galactose mutarotase-like"/>
    <property type="match status" value="1"/>
</dbReference>